<dbReference type="Pfam" id="PF00762">
    <property type="entry name" value="Ferrochelatase"/>
    <property type="match status" value="1"/>
</dbReference>
<keyword evidence="3" id="KW-1185">Reference proteome</keyword>
<accession>A0ABY9KTA5</accession>
<evidence type="ECO:0000313" key="2">
    <source>
        <dbReference type="EMBL" id="WLV24038.1"/>
    </source>
</evidence>
<protein>
    <submittedName>
        <fullName evidence="2">Ferrochelatase</fullName>
    </submittedName>
</protein>
<dbReference type="InterPro" id="IPR001015">
    <property type="entry name" value="Ferrochelatase"/>
</dbReference>
<organism evidence="2 3">
    <name type="scientific">Aciduricibacillus chroicocephali</name>
    <dbReference type="NCBI Taxonomy" id="3054939"/>
    <lineage>
        <taxon>Bacteria</taxon>
        <taxon>Bacillati</taxon>
        <taxon>Bacillota</taxon>
        <taxon>Bacilli</taxon>
        <taxon>Bacillales</taxon>
        <taxon>Bacillaceae</taxon>
        <taxon>Aciduricibacillus</taxon>
    </lineage>
</organism>
<dbReference type="SUPFAM" id="SSF53800">
    <property type="entry name" value="Chelatase"/>
    <property type="match status" value="1"/>
</dbReference>
<dbReference type="EMBL" id="CP129113">
    <property type="protein sequence ID" value="WLV24038.1"/>
    <property type="molecule type" value="Genomic_DNA"/>
</dbReference>
<name>A0ABY9KTA5_9BACI</name>
<sequence length="305" mass="34222">MKAILLMGYGAPESMDDIGAYYASIHHRKSVGRAVVKKAERQFYHHGTGETLGSIAKRQATSIEIALDRCFGMKLPVYSAFRHTAPFADRTVEKMLRDGVTGIYLFTLKPIVTEREALLNEKIVEKELKRLNQAEKVTVHTILPEHIDERWVNILANRAKSAWTWLPEKLQPHAEVIFTAHSVAGKATQRESYDKLLKELASAVADIAGLKQYSTAYRSAGRNRDMWSGPDILEVIREKSEEGCKAVIAADLQSLAENIETAFDIGYDLQELCSELDMKFLRAAQPNDSFDLIIAAAEMIADHFK</sequence>
<proteinExistence type="inferred from homology"/>
<comment type="similarity">
    <text evidence="1">Belongs to the ferrochelatase family.</text>
</comment>
<dbReference type="PANTHER" id="PTHR11108:SF1">
    <property type="entry name" value="FERROCHELATASE, MITOCHONDRIAL"/>
    <property type="match status" value="1"/>
</dbReference>
<gene>
    <name evidence="2" type="ORF">QR721_10380</name>
</gene>
<dbReference type="Gene3D" id="3.40.50.1400">
    <property type="match status" value="2"/>
</dbReference>
<evidence type="ECO:0000313" key="3">
    <source>
        <dbReference type="Proteomes" id="UP001180087"/>
    </source>
</evidence>
<evidence type="ECO:0000256" key="1">
    <source>
        <dbReference type="RuleBase" id="RU004185"/>
    </source>
</evidence>
<dbReference type="Proteomes" id="UP001180087">
    <property type="component" value="Chromosome"/>
</dbReference>
<dbReference type="PANTHER" id="PTHR11108">
    <property type="entry name" value="FERROCHELATASE"/>
    <property type="match status" value="1"/>
</dbReference>
<reference evidence="2" key="1">
    <citation type="submission" date="2023-06" db="EMBL/GenBank/DDBJ databases">
        <title>A Treasure from Seagulls: Isolation and Description of Aciduricobacillus qingdaonensis gen. nov., sp. nov., a Rare Obligately Uric Acid-utilizing Member in the Family Bacillaceae.</title>
        <authorList>
            <person name="Liu W."/>
            <person name="Wang B."/>
        </authorList>
    </citation>
    <scope>NUCLEOTIDE SEQUENCE</scope>
    <source>
        <strain evidence="2">44XB</strain>
    </source>
</reference>
<dbReference type="RefSeq" id="WP_348026664.1">
    <property type="nucleotide sequence ID" value="NZ_CP129113.1"/>
</dbReference>